<name>A0A9W7C7M8_9STRA</name>
<dbReference type="OrthoDB" id="5391403at2759"/>
<dbReference type="Proteomes" id="UP001165085">
    <property type="component" value="Unassembled WGS sequence"/>
</dbReference>
<dbReference type="PROSITE" id="PS50968">
    <property type="entry name" value="BIOTINYL_LIPOYL"/>
    <property type="match status" value="1"/>
</dbReference>
<dbReference type="AlphaFoldDB" id="A0A9W7C7M8"/>
<keyword evidence="3" id="KW-0809">Transit peptide</keyword>
<reference evidence="7" key="1">
    <citation type="journal article" date="2023" name="Commun. Biol.">
        <title>Genome analysis of Parmales, the sister group of diatoms, reveals the evolutionary specialization of diatoms from phago-mixotrophs to photoautotrophs.</title>
        <authorList>
            <person name="Ban H."/>
            <person name="Sato S."/>
            <person name="Yoshikawa S."/>
            <person name="Yamada K."/>
            <person name="Nakamura Y."/>
            <person name="Ichinomiya M."/>
            <person name="Sato N."/>
            <person name="Blanc-Mathieu R."/>
            <person name="Endo H."/>
            <person name="Kuwata A."/>
            <person name="Ogata H."/>
        </authorList>
    </citation>
    <scope>NUCLEOTIDE SEQUENCE [LARGE SCALE GENOMIC DNA]</scope>
    <source>
        <strain evidence="7">NIES 3701</strain>
    </source>
</reference>
<evidence type="ECO:0000256" key="2">
    <source>
        <dbReference type="ARBA" id="ARBA00022823"/>
    </source>
</evidence>
<feature type="compositionally biased region" description="Low complexity" evidence="4">
    <location>
        <begin position="145"/>
        <end position="163"/>
    </location>
</feature>
<comment type="similarity">
    <text evidence="1">Belongs to the 2-oxoacid dehydrogenase family.</text>
</comment>
<dbReference type="EMBL" id="BRXY01000552">
    <property type="protein sequence ID" value="GMH99653.1"/>
    <property type="molecule type" value="Genomic_DNA"/>
</dbReference>
<organism evidence="6 7">
    <name type="scientific">Triparma strigata</name>
    <dbReference type="NCBI Taxonomy" id="1606541"/>
    <lineage>
        <taxon>Eukaryota</taxon>
        <taxon>Sar</taxon>
        <taxon>Stramenopiles</taxon>
        <taxon>Ochrophyta</taxon>
        <taxon>Bolidophyceae</taxon>
        <taxon>Parmales</taxon>
        <taxon>Triparmaceae</taxon>
        <taxon>Triparma</taxon>
    </lineage>
</organism>
<feature type="domain" description="Lipoyl-binding" evidence="5">
    <location>
        <begin position="49"/>
        <end position="124"/>
    </location>
</feature>
<gene>
    <name evidence="6" type="ORF">TrST_g10806</name>
</gene>
<dbReference type="CDD" id="cd06849">
    <property type="entry name" value="lipoyl_domain"/>
    <property type="match status" value="1"/>
</dbReference>
<dbReference type="GO" id="GO:0005739">
    <property type="term" value="C:mitochondrion"/>
    <property type="evidence" value="ECO:0007669"/>
    <property type="project" value="TreeGrafter"/>
</dbReference>
<evidence type="ECO:0000313" key="6">
    <source>
        <dbReference type="EMBL" id="GMH99653.1"/>
    </source>
</evidence>
<dbReference type="InterPro" id="IPR050537">
    <property type="entry name" value="2-oxoacid_dehydrogenase"/>
</dbReference>
<dbReference type="GO" id="GO:0006099">
    <property type="term" value="P:tricarboxylic acid cycle"/>
    <property type="evidence" value="ECO:0007669"/>
    <property type="project" value="TreeGrafter"/>
</dbReference>
<evidence type="ECO:0000256" key="4">
    <source>
        <dbReference type="SAM" id="MobiDB-lite"/>
    </source>
</evidence>
<comment type="caution">
    <text evidence="6">The sequence shown here is derived from an EMBL/GenBank/DDBJ whole genome shotgun (WGS) entry which is preliminary data.</text>
</comment>
<evidence type="ECO:0000259" key="5">
    <source>
        <dbReference type="PROSITE" id="PS50968"/>
    </source>
</evidence>
<protein>
    <recommendedName>
        <fullName evidence="5">Lipoyl-binding domain-containing protein</fullName>
    </recommendedName>
</protein>
<keyword evidence="2" id="KW-0450">Lipoyl</keyword>
<proteinExistence type="inferred from homology"/>
<evidence type="ECO:0000313" key="7">
    <source>
        <dbReference type="Proteomes" id="UP001165085"/>
    </source>
</evidence>
<dbReference type="PANTHER" id="PTHR43416:SF5">
    <property type="entry name" value="DIHYDROLIPOYLLYSINE-RESIDUE SUCCINYLTRANSFERASE COMPONENT OF 2-OXOGLUTARATE DEHYDROGENASE COMPLEX, MITOCHONDRIAL"/>
    <property type="match status" value="1"/>
</dbReference>
<evidence type="ECO:0000256" key="3">
    <source>
        <dbReference type="ARBA" id="ARBA00022946"/>
    </source>
</evidence>
<dbReference type="SUPFAM" id="SSF51230">
    <property type="entry name" value="Single hybrid motif"/>
    <property type="match status" value="1"/>
</dbReference>
<dbReference type="InterPro" id="IPR003016">
    <property type="entry name" value="2-oxoA_DH_lipoyl-BS"/>
</dbReference>
<keyword evidence="7" id="KW-1185">Reference proteome</keyword>
<dbReference type="Pfam" id="PF00364">
    <property type="entry name" value="Biotin_lipoyl"/>
    <property type="match status" value="1"/>
</dbReference>
<accession>A0A9W7C7M8</accession>
<dbReference type="PANTHER" id="PTHR43416">
    <property type="entry name" value="DIHYDROLIPOYLLYSINE-RESIDUE SUCCINYLTRANSFERASE COMPONENT OF 2-OXOGLUTARATE DEHYDROGENASE COMPLEX, MITOCHONDRIAL-RELATED"/>
    <property type="match status" value="1"/>
</dbReference>
<feature type="region of interest" description="Disordered" evidence="4">
    <location>
        <begin position="133"/>
        <end position="175"/>
    </location>
</feature>
<sequence>MLSRHALRLLPLAVRSAPRISGINPSATSRSTGRTLASFLTPTTAMLDEVKVAVPNLGDSITEGTIVEWTVEIGQQVNEGDVVALIETDKVTVDLKADMTGVLMQQFAAIDDTVEVGKDLYSLDADAEAIAAAPPAAAPPKEEAPPASESAPPASSAAVSSSEGGRKPSIQFLGKSGWERRRSGVTDLLEAQGGINPVSLDLDPGFDPMYGRPPVTDEEMDALLSGGAVGCPEVVKGSHGAIFA</sequence>
<dbReference type="InterPro" id="IPR000089">
    <property type="entry name" value="Biotin_lipoyl"/>
</dbReference>
<evidence type="ECO:0000256" key="1">
    <source>
        <dbReference type="ARBA" id="ARBA00007317"/>
    </source>
</evidence>
<dbReference type="GO" id="GO:0004149">
    <property type="term" value="F:dihydrolipoyllysine-residue succinyltransferase activity"/>
    <property type="evidence" value="ECO:0007669"/>
    <property type="project" value="TreeGrafter"/>
</dbReference>
<dbReference type="InterPro" id="IPR011053">
    <property type="entry name" value="Single_hybrid_motif"/>
</dbReference>
<dbReference type="PROSITE" id="PS00189">
    <property type="entry name" value="LIPOYL"/>
    <property type="match status" value="1"/>
</dbReference>
<dbReference type="Gene3D" id="2.40.50.100">
    <property type="match status" value="1"/>
</dbReference>